<feature type="transmembrane region" description="Helical" evidence="1">
    <location>
        <begin position="162"/>
        <end position="185"/>
    </location>
</feature>
<gene>
    <name evidence="2" type="ORF">DdX_09150</name>
</gene>
<evidence type="ECO:0000313" key="3">
    <source>
        <dbReference type="Proteomes" id="UP001201812"/>
    </source>
</evidence>
<protein>
    <submittedName>
        <fullName evidence="2">Uncharacterized protein</fullName>
    </submittedName>
</protein>
<sequence length="338" mass="38798">MNNNCPPSPNHFDMVGHVAESMELALLFCSVCTCAMFSFLVYKTKMFNRNPKILILNLIVSTLGIAITRTPMLIYSLMINKPASEVLQGPLETIHNCCIDLNMFTQVELAIECTILTFCHKWEKHKTYGHLLTVGTLIFPYILVAITVLIDSSRILGPMTRFFIFQSFNIGSSLLLIAMVCVNYSKYQDEYYTGHIQLKYQISVNVRTIRSLSVLAALSAMQNFTIAAIMLPIHYYADPACDYRTMNYLSYAFDLTVALYCAIYPFPVIFSNTEITKHFRYYILGRRHSADLKPSVRIGDPHFNAKNVLGQRLYIDYQGQSEYFQNLMDTWKKKVTKY</sequence>
<keyword evidence="1" id="KW-0812">Transmembrane</keyword>
<comment type="caution">
    <text evidence="2">The sequence shown here is derived from an EMBL/GenBank/DDBJ whole genome shotgun (WGS) entry which is preliminary data.</text>
</comment>
<evidence type="ECO:0000256" key="1">
    <source>
        <dbReference type="SAM" id="Phobius"/>
    </source>
</evidence>
<keyword evidence="3" id="KW-1185">Reference proteome</keyword>
<feature type="transmembrane region" description="Helical" evidence="1">
    <location>
        <begin position="214"/>
        <end position="236"/>
    </location>
</feature>
<reference evidence="2" key="1">
    <citation type="submission" date="2022-01" db="EMBL/GenBank/DDBJ databases">
        <title>Genome Sequence Resource for Two Populations of Ditylenchus destructor, the Migratory Endoparasitic Phytonematode.</title>
        <authorList>
            <person name="Zhang H."/>
            <person name="Lin R."/>
            <person name="Xie B."/>
        </authorList>
    </citation>
    <scope>NUCLEOTIDE SEQUENCE</scope>
    <source>
        <strain evidence="2">BazhouSP</strain>
    </source>
</reference>
<keyword evidence="1" id="KW-0472">Membrane</keyword>
<organism evidence="2 3">
    <name type="scientific">Ditylenchus destructor</name>
    <dbReference type="NCBI Taxonomy" id="166010"/>
    <lineage>
        <taxon>Eukaryota</taxon>
        <taxon>Metazoa</taxon>
        <taxon>Ecdysozoa</taxon>
        <taxon>Nematoda</taxon>
        <taxon>Chromadorea</taxon>
        <taxon>Rhabditida</taxon>
        <taxon>Tylenchina</taxon>
        <taxon>Tylenchomorpha</taxon>
        <taxon>Sphaerularioidea</taxon>
        <taxon>Anguinidae</taxon>
        <taxon>Anguininae</taxon>
        <taxon>Ditylenchus</taxon>
    </lineage>
</organism>
<dbReference type="PANTHER" id="PTHR47518:SF9">
    <property type="entry name" value="SERPENTINE RECEPTOR, CLASS T"/>
    <property type="match status" value="1"/>
</dbReference>
<keyword evidence="1" id="KW-1133">Transmembrane helix</keyword>
<evidence type="ECO:0000313" key="2">
    <source>
        <dbReference type="EMBL" id="KAI1713078.1"/>
    </source>
</evidence>
<proteinExistence type="predicted"/>
<dbReference type="InterPro" id="IPR052854">
    <property type="entry name" value="Serpentine_rcpt_epsilon"/>
</dbReference>
<dbReference type="Proteomes" id="UP001201812">
    <property type="component" value="Unassembled WGS sequence"/>
</dbReference>
<dbReference type="AlphaFoldDB" id="A0AAD4R6F0"/>
<feature type="transmembrane region" description="Helical" evidence="1">
    <location>
        <begin position="248"/>
        <end position="270"/>
    </location>
</feature>
<feature type="transmembrane region" description="Helical" evidence="1">
    <location>
        <begin position="24"/>
        <end position="42"/>
    </location>
</feature>
<dbReference type="PANTHER" id="PTHR47518">
    <property type="entry name" value="SERPENTINE RECEPTOR CLASS EPSILON-13-RELATED"/>
    <property type="match status" value="1"/>
</dbReference>
<accession>A0AAD4R6F0</accession>
<dbReference type="EMBL" id="JAKKPZ010000016">
    <property type="protein sequence ID" value="KAI1713078.1"/>
    <property type="molecule type" value="Genomic_DNA"/>
</dbReference>
<name>A0AAD4R6F0_9BILA</name>
<feature type="transmembrane region" description="Helical" evidence="1">
    <location>
        <begin position="131"/>
        <end position="150"/>
    </location>
</feature>